<dbReference type="PANTHER" id="PTHR14270">
    <property type="entry name" value="NONSENSE-MEDIATED MRNA DECAY FACTOR SMG9"/>
    <property type="match status" value="1"/>
</dbReference>
<dbReference type="OMA" id="ASVCHIL"/>
<feature type="compositionally biased region" description="Gly residues" evidence="3">
    <location>
        <begin position="8"/>
        <end position="23"/>
    </location>
</feature>
<dbReference type="AlphaFoldDB" id="A0A7M7HLR9"/>
<feature type="compositionally biased region" description="Polar residues" evidence="3">
    <location>
        <begin position="108"/>
        <end position="127"/>
    </location>
</feature>
<reference evidence="4" key="2">
    <citation type="submission" date="2021-01" db="UniProtKB">
        <authorList>
            <consortium name="EnsemblMetazoa"/>
        </authorList>
    </citation>
    <scope>IDENTIFICATION</scope>
</reference>
<dbReference type="InterPro" id="IPR027417">
    <property type="entry name" value="P-loop_NTPase"/>
</dbReference>
<dbReference type="KEGG" id="spu:574891"/>
<feature type="region of interest" description="Disordered" evidence="3">
    <location>
        <begin position="1"/>
        <end position="171"/>
    </location>
</feature>
<comment type="similarity">
    <text evidence="1">Belongs to the SMG9 family.</text>
</comment>
<protein>
    <recommendedName>
        <fullName evidence="6">Protein SMG9</fullName>
    </recommendedName>
</protein>
<reference evidence="5" key="1">
    <citation type="submission" date="2015-02" db="EMBL/GenBank/DDBJ databases">
        <title>Genome sequencing for Strongylocentrotus purpuratus.</title>
        <authorList>
            <person name="Murali S."/>
            <person name="Liu Y."/>
            <person name="Vee V."/>
            <person name="English A."/>
            <person name="Wang M."/>
            <person name="Skinner E."/>
            <person name="Han Y."/>
            <person name="Muzny D.M."/>
            <person name="Worley K.C."/>
            <person name="Gibbs R.A."/>
        </authorList>
    </citation>
    <scope>NUCLEOTIDE SEQUENCE</scope>
</reference>
<evidence type="ECO:0008006" key="6">
    <source>
        <dbReference type="Google" id="ProtNLM"/>
    </source>
</evidence>
<dbReference type="PANTHER" id="PTHR14270:SF0">
    <property type="entry name" value="NONSENSE-MEDIATED MRNA DECAY FACTOR SMG9"/>
    <property type="match status" value="1"/>
</dbReference>
<dbReference type="EnsemblMetazoa" id="XM_011666772">
    <property type="protein sequence ID" value="XP_011665074"/>
    <property type="gene ID" value="LOC574891"/>
</dbReference>
<evidence type="ECO:0000256" key="1">
    <source>
        <dbReference type="ARBA" id="ARBA00007712"/>
    </source>
</evidence>
<dbReference type="SUPFAM" id="SSF52540">
    <property type="entry name" value="P-loop containing nucleoside triphosphate hydrolases"/>
    <property type="match status" value="1"/>
</dbReference>
<dbReference type="CTD" id="56006"/>
<dbReference type="Gene3D" id="3.40.50.300">
    <property type="entry name" value="P-loop containing nucleotide triphosphate hydrolases"/>
    <property type="match status" value="1"/>
</dbReference>
<dbReference type="GeneID" id="574891"/>
<dbReference type="GO" id="GO:0000184">
    <property type="term" value="P:nuclear-transcribed mRNA catabolic process, nonsense-mediated decay"/>
    <property type="evidence" value="ECO:0000318"/>
    <property type="project" value="GO_Central"/>
</dbReference>
<feature type="compositionally biased region" description="Basic and acidic residues" evidence="3">
    <location>
        <begin position="71"/>
        <end position="85"/>
    </location>
</feature>
<dbReference type="RefSeq" id="XP_011665074.2">
    <property type="nucleotide sequence ID" value="XM_011666772.2"/>
</dbReference>
<evidence type="ECO:0000313" key="5">
    <source>
        <dbReference type="Proteomes" id="UP000007110"/>
    </source>
</evidence>
<evidence type="ECO:0000256" key="3">
    <source>
        <dbReference type="SAM" id="MobiDB-lite"/>
    </source>
</evidence>
<sequence>MNTARGGESPGPGGGRGGGGGANAGVSGSGRRRKKKPKGGKDGPPCERGNSEGGGSHKPPPMILSKAAGLDNKDIEKTTGSERSNRPTRAVSPGPQIKIKVRDREDTPSQSQTLPSNVSTGSPSHGTPITPRAVPATKLKQGSEVEPRGRGSPSTGRLYSPGQRVTGGQMPGISIEVPIHKRLAAPTMMTQPIKLIDNAFQWVDVGNEYLLEQTDFLVIGVLGVQGSGKSTLMSLLAGSKHTDPHSSYVFKPQTALNAEQALHQTSGMEMFITEERIILLDTQAILSSSILDRLLGPDKQNMPPEYSSADNYAEMQSLYIAAFLLTVCHVVMVVEDWFSDINIIEFIKRAEMLKPATPPPPSNQSESSSLDDPEDFVPNLVFVQNKASRESFQPITVNAIQQAIHSLMITSKLKYTGCCSLARSSVMPCLSSKTLPLDLNLFLLPKFNSDKNKGAEKESKTCVLQFVCDPGYVGHPRPERLVAAFRNQIYAASRPLLTHTSLNEKNWYQYASRTWESIKKSTLMSEYHRLLT</sequence>
<evidence type="ECO:0000313" key="4">
    <source>
        <dbReference type="EnsemblMetazoa" id="XP_011665074"/>
    </source>
</evidence>
<dbReference type="OrthoDB" id="79514at2759"/>
<proteinExistence type="inferred from homology"/>
<dbReference type="FunCoup" id="A0A7M7HLR9">
    <property type="interactions" value="660"/>
</dbReference>
<accession>A0A7M7HLR9</accession>
<evidence type="ECO:0000256" key="2">
    <source>
        <dbReference type="ARBA" id="ARBA00023161"/>
    </source>
</evidence>
<name>A0A7M7HLR9_STRPU</name>
<dbReference type="Proteomes" id="UP000007110">
    <property type="component" value="Unassembled WGS sequence"/>
</dbReference>
<dbReference type="InterPro" id="IPR039177">
    <property type="entry name" value="SMG9"/>
</dbReference>
<keyword evidence="5" id="KW-1185">Reference proteome</keyword>
<organism evidence="4 5">
    <name type="scientific">Strongylocentrotus purpuratus</name>
    <name type="common">Purple sea urchin</name>
    <dbReference type="NCBI Taxonomy" id="7668"/>
    <lineage>
        <taxon>Eukaryota</taxon>
        <taxon>Metazoa</taxon>
        <taxon>Echinodermata</taxon>
        <taxon>Eleutherozoa</taxon>
        <taxon>Echinozoa</taxon>
        <taxon>Echinoidea</taxon>
        <taxon>Euechinoidea</taxon>
        <taxon>Echinacea</taxon>
        <taxon>Camarodonta</taxon>
        <taxon>Echinidea</taxon>
        <taxon>Strongylocentrotidae</taxon>
        <taxon>Strongylocentrotus</taxon>
    </lineage>
</organism>
<keyword evidence="2" id="KW-0866">Nonsense-mediated mRNA decay</keyword>
<dbReference type="InParanoid" id="A0A7M7HLR9"/>